<accession>A0A6J4KRK6</accession>
<name>A0A6J4KRK6_9CYAN</name>
<protein>
    <submittedName>
        <fullName evidence="1">Uncharacterized protein</fullName>
    </submittedName>
</protein>
<reference evidence="1" key="1">
    <citation type="submission" date="2020-02" db="EMBL/GenBank/DDBJ databases">
        <authorList>
            <person name="Meier V. D."/>
        </authorList>
    </citation>
    <scope>NUCLEOTIDE SEQUENCE</scope>
    <source>
        <strain evidence="1">AVDCRST_MAG84</strain>
    </source>
</reference>
<gene>
    <name evidence="1" type="ORF">AVDCRST_MAG84-843</name>
</gene>
<proteinExistence type="predicted"/>
<dbReference type="EMBL" id="CADCTZ010000124">
    <property type="protein sequence ID" value="CAA9312069.1"/>
    <property type="molecule type" value="Genomic_DNA"/>
</dbReference>
<sequence>MPITHYQLPNHKILIFAIWRSPLVVFRLQEYLKVMNTFYKAVNSSDRCFEIIKTG</sequence>
<organism evidence="1">
    <name type="scientific">uncultured Microcoleus sp</name>
    <dbReference type="NCBI Taxonomy" id="259945"/>
    <lineage>
        <taxon>Bacteria</taxon>
        <taxon>Bacillati</taxon>
        <taxon>Cyanobacteriota</taxon>
        <taxon>Cyanophyceae</taxon>
        <taxon>Oscillatoriophycideae</taxon>
        <taxon>Oscillatoriales</taxon>
        <taxon>Microcoleaceae</taxon>
        <taxon>Microcoleus</taxon>
        <taxon>environmental samples</taxon>
    </lineage>
</organism>
<evidence type="ECO:0000313" key="1">
    <source>
        <dbReference type="EMBL" id="CAA9312069.1"/>
    </source>
</evidence>
<dbReference type="AlphaFoldDB" id="A0A6J4KRK6"/>